<dbReference type="AlphaFoldDB" id="A0A6B0REL8"/>
<evidence type="ECO:0000256" key="1">
    <source>
        <dbReference type="SAM" id="MobiDB-lite"/>
    </source>
</evidence>
<reference evidence="2" key="1">
    <citation type="submission" date="2019-10" db="EMBL/GenBank/DDBJ databases">
        <title>The sequence and de novo assembly of the wild yak genome.</title>
        <authorList>
            <person name="Liu Y."/>
        </authorList>
    </citation>
    <scope>NUCLEOTIDE SEQUENCE [LARGE SCALE GENOMIC DNA]</scope>
    <source>
        <strain evidence="2">WY2019</strain>
    </source>
</reference>
<proteinExistence type="predicted"/>
<feature type="compositionally biased region" description="Basic and acidic residues" evidence="1">
    <location>
        <begin position="92"/>
        <end position="104"/>
    </location>
</feature>
<dbReference type="PANTHER" id="PTHR38495:SF1">
    <property type="entry name" value="RIKEN CDNA 1700001K19 GENE"/>
    <property type="match status" value="1"/>
</dbReference>
<evidence type="ECO:0000313" key="3">
    <source>
        <dbReference type="Proteomes" id="UP000322234"/>
    </source>
</evidence>
<gene>
    <name evidence="2" type="ORF">E5288_WYG000025</name>
</gene>
<feature type="compositionally biased region" description="Basic and acidic residues" evidence="1">
    <location>
        <begin position="576"/>
        <end position="587"/>
    </location>
</feature>
<organism evidence="2 3">
    <name type="scientific">Bos mutus</name>
    <name type="common">wild yak</name>
    <dbReference type="NCBI Taxonomy" id="72004"/>
    <lineage>
        <taxon>Eukaryota</taxon>
        <taxon>Metazoa</taxon>
        <taxon>Chordata</taxon>
        <taxon>Craniata</taxon>
        <taxon>Vertebrata</taxon>
        <taxon>Euteleostomi</taxon>
        <taxon>Mammalia</taxon>
        <taxon>Eutheria</taxon>
        <taxon>Laurasiatheria</taxon>
        <taxon>Artiodactyla</taxon>
        <taxon>Ruminantia</taxon>
        <taxon>Pecora</taxon>
        <taxon>Bovidae</taxon>
        <taxon>Bovinae</taxon>
        <taxon>Bos</taxon>
    </lineage>
</organism>
<feature type="region of interest" description="Disordered" evidence="1">
    <location>
        <begin position="88"/>
        <end position="175"/>
    </location>
</feature>
<comment type="caution">
    <text evidence="2">The sequence shown here is derived from an EMBL/GenBank/DDBJ whole genome shotgun (WGS) entry which is preliminary data.</text>
</comment>
<feature type="region of interest" description="Disordered" evidence="1">
    <location>
        <begin position="30"/>
        <end position="65"/>
    </location>
</feature>
<feature type="region of interest" description="Disordered" evidence="1">
    <location>
        <begin position="516"/>
        <end position="596"/>
    </location>
</feature>
<name>A0A6B0REL8_9CETA</name>
<dbReference type="PANTHER" id="PTHR38495">
    <property type="entry name" value="MCG11474"/>
    <property type="match status" value="1"/>
</dbReference>
<dbReference type="Proteomes" id="UP000322234">
    <property type="component" value="Unassembled WGS sequence"/>
</dbReference>
<sequence length="596" mass="64177">MPPAGNVGLRFEGHPLAPGSHSRFCGNIVSASGAGTREPSSAGSHELRKGAARSNRRSAGGAGGWRGAGCVVMEMSVTSHRSGRKTFLLDPVDGHTGNKMDMPFRRRSRPARGAFPRTCRPRRGAIKAAPAALGRGGASRGPSGQEGPETAELRPCVGSLPREGRTASPGEEVGPAFGSEETFPWWWGPLTPGREETPQFPVQERCSDIRSLTQILVSRGQRHKDPAPCGMTDRFRDALETTLGGRGAWEIFQGKFYCKEKMPALNCCRNAKLSKARRPNQRRSLPTPLLSEAGPLDFTSAFSLQPLLLVAPGLQSPRWQRVLTCDICISPGETNGSGAPESSLHAPVVSPPPPLATTELCLVPDALQLSERSTPGPRAMAGLRNGHRSCIRAAFTASTRAGFQKRQRNRLHRLKASHKKNHLDFVEGIWRELLDPYDADWEDARGHTSCHFNSCSLGAANCDGPLHTLKSRGPGDVSLEDPLLANLPVLVLTATGWAPAAPEASDVDMQPAEAGGLEARGRMARLPGPPEDSGMMEEDRGSPEAVRPQGRARGSRPPPRLGTERDRGPKLALSKRKLELLLAEPEKSKRKKQCVA</sequence>
<accession>A0A6B0REL8</accession>
<keyword evidence="3" id="KW-1185">Reference proteome</keyword>
<dbReference type="EMBL" id="VBQZ03000038">
    <property type="protein sequence ID" value="MXQ87471.1"/>
    <property type="molecule type" value="Genomic_DNA"/>
</dbReference>
<protein>
    <submittedName>
        <fullName evidence="2">Uncharacterized protein</fullName>
    </submittedName>
</protein>
<evidence type="ECO:0000313" key="2">
    <source>
        <dbReference type="EMBL" id="MXQ87471.1"/>
    </source>
</evidence>